<sequence length="444" mass="49273">MEIIKLLFLMLLAVLTEGPSPDARLEVYFVVDRSVLDRYVAEQTTGDSATRLNNSLVSLRADIEYFITEINEMYASLRPMGLHIEILNKRLDVLNMNLFSDNVHRFLALEAFDNWLAYATVVCDAAILWTGHNFQRKGIAHLGQVCRSVNASGIVFYDMTYQVSITTAHELGHIMGAYHDSANSGYVMDPMRSALDTNRWHFSLYSKNTFGTLFASYRSRCLSVTSLGLTAPSAAVTDALADPDTICRRARKNNGSYMCKNPSLYGNAAPQGDWVCKQIWCQEANTSHCYTAFSSDGLICGTNKRCNDGTCQDHPDAKSAIVNPDCIWGDQASVGFLWSNYRYGGDCAGLIGLFGNHVCYNPVVARYCCGTCHKFYTGIVGCEFGDLHPHCNLSTKADVCDCYSEVCCLFCQGYKKKRSSESIGNVRGVTIKVIDDLRLVPDEP</sequence>
<evidence type="ECO:0000256" key="2">
    <source>
        <dbReference type="SAM" id="SignalP"/>
    </source>
</evidence>
<dbReference type="Gene3D" id="3.40.1620.60">
    <property type="match status" value="1"/>
</dbReference>
<keyword evidence="1" id="KW-0862">Zinc</keyword>
<dbReference type="InterPro" id="IPR024079">
    <property type="entry name" value="MetalloPept_cat_dom_sf"/>
</dbReference>
<evidence type="ECO:0000259" key="3">
    <source>
        <dbReference type="PROSITE" id="PS50215"/>
    </source>
</evidence>
<keyword evidence="4" id="KW-0378">Hydrolase</keyword>
<dbReference type="GO" id="GO:0004222">
    <property type="term" value="F:metalloendopeptidase activity"/>
    <property type="evidence" value="ECO:0007669"/>
    <property type="project" value="InterPro"/>
</dbReference>
<feature type="signal peptide" evidence="2">
    <location>
        <begin position="1"/>
        <end position="18"/>
    </location>
</feature>
<feature type="domain" description="Peptidase M12B" evidence="3">
    <location>
        <begin position="23"/>
        <end position="226"/>
    </location>
</feature>
<dbReference type="Pfam" id="PF13688">
    <property type="entry name" value="Reprolysin_5"/>
    <property type="match status" value="1"/>
</dbReference>
<organism evidence="4 5">
    <name type="scientific">Plakobranchus ocellatus</name>
    <dbReference type="NCBI Taxonomy" id="259542"/>
    <lineage>
        <taxon>Eukaryota</taxon>
        <taxon>Metazoa</taxon>
        <taxon>Spiralia</taxon>
        <taxon>Lophotrochozoa</taxon>
        <taxon>Mollusca</taxon>
        <taxon>Gastropoda</taxon>
        <taxon>Heterobranchia</taxon>
        <taxon>Euthyneura</taxon>
        <taxon>Panpulmonata</taxon>
        <taxon>Sacoglossa</taxon>
        <taxon>Placobranchoidea</taxon>
        <taxon>Plakobranchidae</taxon>
        <taxon>Plakobranchus</taxon>
    </lineage>
</organism>
<feature type="active site" evidence="1">
    <location>
        <position position="170"/>
    </location>
</feature>
<dbReference type="PANTHER" id="PTHR11905">
    <property type="entry name" value="ADAM A DISINTEGRIN AND METALLOPROTEASE DOMAIN"/>
    <property type="match status" value="1"/>
</dbReference>
<feature type="binding site" evidence="1">
    <location>
        <position position="169"/>
    </location>
    <ligand>
        <name>Zn(2+)</name>
        <dbReference type="ChEBI" id="CHEBI:29105"/>
        <note>catalytic</note>
    </ligand>
</feature>
<dbReference type="GO" id="GO:0046872">
    <property type="term" value="F:metal ion binding"/>
    <property type="evidence" value="ECO:0007669"/>
    <property type="project" value="UniProtKB-KW"/>
</dbReference>
<keyword evidence="5" id="KW-1185">Reference proteome</keyword>
<name>A0AAV4CIN4_9GAST</name>
<keyword evidence="4" id="KW-0645">Protease</keyword>
<keyword evidence="1" id="KW-0479">Metal-binding</keyword>
<feature type="binding site" evidence="1">
    <location>
        <position position="173"/>
    </location>
    <ligand>
        <name>Zn(2+)</name>
        <dbReference type="ChEBI" id="CHEBI:29105"/>
        <note>catalytic</note>
    </ligand>
</feature>
<gene>
    <name evidence="4" type="ORF">PoB_005817500</name>
</gene>
<comment type="caution">
    <text evidence="4">The sequence shown here is derived from an EMBL/GenBank/DDBJ whole genome shotgun (WGS) entry which is preliminary data.</text>
</comment>
<evidence type="ECO:0000313" key="5">
    <source>
        <dbReference type="Proteomes" id="UP000735302"/>
    </source>
</evidence>
<protein>
    <submittedName>
        <fullName evidence="4">Zinc metalloproteinase/disintegrin</fullName>
    </submittedName>
</protein>
<evidence type="ECO:0000256" key="1">
    <source>
        <dbReference type="PROSITE-ProRule" id="PRU00276"/>
    </source>
</evidence>
<dbReference type="PANTHER" id="PTHR11905:SF159">
    <property type="entry name" value="ADAM METALLOPROTEASE"/>
    <property type="match status" value="1"/>
</dbReference>
<accession>A0AAV4CIN4</accession>
<evidence type="ECO:0000313" key="4">
    <source>
        <dbReference type="EMBL" id="GFO31670.1"/>
    </source>
</evidence>
<dbReference type="Gene3D" id="3.40.390.10">
    <property type="entry name" value="Collagenase (Catalytic Domain)"/>
    <property type="match status" value="1"/>
</dbReference>
<keyword evidence="4" id="KW-0482">Metalloprotease</keyword>
<keyword evidence="2" id="KW-0732">Signal</keyword>
<dbReference type="AlphaFoldDB" id="A0AAV4CIN4"/>
<dbReference type="Proteomes" id="UP000735302">
    <property type="component" value="Unassembled WGS sequence"/>
</dbReference>
<dbReference type="SUPFAM" id="SSF55486">
    <property type="entry name" value="Metalloproteases ('zincins'), catalytic domain"/>
    <property type="match status" value="1"/>
</dbReference>
<comment type="caution">
    <text evidence="1">Lacks conserved residue(s) required for the propagation of feature annotation.</text>
</comment>
<reference evidence="4 5" key="1">
    <citation type="journal article" date="2021" name="Elife">
        <title>Chloroplast acquisition without the gene transfer in kleptoplastic sea slugs, Plakobranchus ocellatus.</title>
        <authorList>
            <person name="Maeda T."/>
            <person name="Takahashi S."/>
            <person name="Yoshida T."/>
            <person name="Shimamura S."/>
            <person name="Takaki Y."/>
            <person name="Nagai Y."/>
            <person name="Toyoda A."/>
            <person name="Suzuki Y."/>
            <person name="Arimoto A."/>
            <person name="Ishii H."/>
            <person name="Satoh N."/>
            <person name="Nishiyama T."/>
            <person name="Hasebe M."/>
            <person name="Maruyama T."/>
            <person name="Minagawa J."/>
            <person name="Obokata J."/>
            <person name="Shigenobu S."/>
        </authorList>
    </citation>
    <scope>NUCLEOTIDE SEQUENCE [LARGE SCALE GENOMIC DNA]</scope>
</reference>
<dbReference type="InterPro" id="IPR001590">
    <property type="entry name" value="Peptidase_M12B"/>
</dbReference>
<feature type="chain" id="PRO_5043495299" evidence="2">
    <location>
        <begin position="19"/>
        <end position="444"/>
    </location>
</feature>
<dbReference type="PROSITE" id="PS50215">
    <property type="entry name" value="ADAM_MEPRO"/>
    <property type="match status" value="1"/>
</dbReference>
<feature type="binding site" evidence="1">
    <location>
        <position position="179"/>
    </location>
    <ligand>
        <name>Zn(2+)</name>
        <dbReference type="ChEBI" id="CHEBI:29105"/>
        <note>catalytic</note>
    </ligand>
</feature>
<proteinExistence type="predicted"/>
<dbReference type="EMBL" id="BLXT01006414">
    <property type="protein sequence ID" value="GFO31670.1"/>
    <property type="molecule type" value="Genomic_DNA"/>
</dbReference>
<dbReference type="GO" id="GO:0006509">
    <property type="term" value="P:membrane protein ectodomain proteolysis"/>
    <property type="evidence" value="ECO:0007669"/>
    <property type="project" value="TreeGrafter"/>
</dbReference>